<evidence type="ECO:0000313" key="1">
    <source>
        <dbReference type="EMBL" id="KAF8902599.1"/>
    </source>
</evidence>
<evidence type="ECO:0000313" key="2">
    <source>
        <dbReference type="Proteomes" id="UP000724874"/>
    </source>
</evidence>
<dbReference type="OrthoDB" id="3143319at2759"/>
<keyword evidence="2" id="KW-1185">Reference proteome</keyword>
<accession>A0A9P5TN63</accession>
<protein>
    <submittedName>
        <fullName evidence="1">Uncharacterized protein</fullName>
    </submittedName>
</protein>
<name>A0A9P5TN63_GYMJU</name>
<reference evidence="1" key="1">
    <citation type="submission" date="2020-11" db="EMBL/GenBank/DDBJ databases">
        <authorList>
            <consortium name="DOE Joint Genome Institute"/>
            <person name="Ahrendt S."/>
            <person name="Riley R."/>
            <person name="Andreopoulos W."/>
            <person name="LaButti K."/>
            <person name="Pangilinan J."/>
            <person name="Ruiz-duenas F.J."/>
            <person name="Barrasa J.M."/>
            <person name="Sanchez-Garcia M."/>
            <person name="Camarero S."/>
            <person name="Miyauchi S."/>
            <person name="Serrano A."/>
            <person name="Linde D."/>
            <person name="Babiker R."/>
            <person name="Drula E."/>
            <person name="Ayuso-Fernandez I."/>
            <person name="Pacheco R."/>
            <person name="Padilla G."/>
            <person name="Ferreira P."/>
            <person name="Barriuso J."/>
            <person name="Kellner H."/>
            <person name="Castanera R."/>
            <person name="Alfaro M."/>
            <person name="Ramirez L."/>
            <person name="Pisabarro A.G."/>
            <person name="Kuo A."/>
            <person name="Tritt A."/>
            <person name="Lipzen A."/>
            <person name="He G."/>
            <person name="Yan M."/>
            <person name="Ng V."/>
            <person name="Cullen D."/>
            <person name="Martin F."/>
            <person name="Rosso M.-N."/>
            <person name="Henrissat B."/>
            <person name="Hibbett D."/>
            <person name="Martinez A.T."/>
            <person name="Grigoriev I.V."/>
        </authorList>
    </citation>
    <scope>NUCLEOTIDE SEQUENCE</scope>
    <source>
        <strain evidence="1">AH 44721</strain>
    </source>
</reference>
<proteinExistence type="predicted"/>
<dbReference type="EMBL" id="JADNYJ010000035">
    <property type="protein sequence ID" value="KAF8902599.1"/>
    <property type="molecule type" value="Genomic_DNA"/>
</dbReference>
<comment type="caution">
    <text evidence="1">The sequence shown here is derived from an EMBL/GenBank/DDBJ whole genome shotgun (WGS) entry which is preliminary data.</text>
</comment>
<organism evidence="1 2">
    <name type="scientific">Gymnopilus junonius</name>
    <name type="common">Spectacular rustgill mushroom</name>
    <name type="synonym">Gymnopilus spectabilis subsp. junonius</name>
    <dbReference type="NCBI Taxonomy" id="109634"/>
    <lineage>
        <taxon>Eukaryota</taxon>
        <taxon>Fungi</taxon>
        <taxon>Dikarya</taxon>
        <taxon>Basidiomycota</taxon>
        <taxon>Agaricomycotina</taxon>
        <taxon>Agaricomycetes</taxon>
        <taxon>Agaricomycetidae</taxon>
        <taxon>Agaricales</taxon>
        <taxon>Agaricineae</taxon>
        <taxon>Hymenogastraceae</taxon>
        <taxon>Gymnopilus</taxon>
    </lineage>
</organism>
<dbReference type="Proteomes" id="UP000724874">
    <property type="component" value="Unassembled WGS sequence"/>
</dbReference>
<dbReference type="AlphaFoldDB" id="A0A9P5TN63"/>
<gene>
    <name evidence="1" type="ORF">CPB84DRAFT_1746599</name>
</gene>
<sequence length="350" mass="39209">MIRTPQNTQLEKYDDVDFTVHEYSNTSSSVRSEQNAVLRNGYNTIKAATAKVTEWKFPTAVIRHVGHQSRSSYMFGGIPPVIISEKERVDELKEWGSPVSKDEIVRLGDLEDFVTSNLLYIGQESNSPPAEPEPKTRKLNYSSLYHVIPQPHIHPSPYTASDSPPKVKPFKKNEPIFIAPYTMLPTSDVRLGWLIPIRGTFSWDHCTNAELLDSSSDLRCPPGSGSLNCVSWTEDSLLKFWDFLLSLRKIGSLGSLGVSFHLARSKDPPPASSVSTSRGAAETSLYSSRLNFCDYIKVYHDAPKALYVRYALDIWQYQRSSEGGQLQKIRLLKGARLALLDEASQGILTL</sequence>